<protein>
    <submittedName>
        <fullName evidence="1">Uncharacterized protein</fullName>
    </submittedName>
</protein>
<accession>A0A834IRM9</accession>
<reference evidence="1" key="1">
    <citation type="submission" date="2020-08" db="EMBL/GenBank/DDBJ databases">
        <title>Genome sequencing and assembly of the red palm weevil Rhynchophorus ferrugineus.</title>
        <authorList>
            <person name="Dias G.B."/>
            <person name="Bergman C.M."/>
            <person name="Manee M."/>
        </authorList>
    </citation>
    <scope>NUCLEOTIDE SEQUENCE</scope>
    <source>
        <strain evidence="1">AA-2017</strain>
        <tissue evidence="1">Whole larva</tissue>
    </source>
</reference>
<sequence length="94" mass="11255">MKLVAFRRALKALRRFRMKKREIKDTLDFRLFNKKAVLGMIYWKSKKEPNSSEQSFLTEAEPTHDSPHVFFQRSNLQEVTYTIQTNLPKQVRPI</sequence>
<keyword evidence="2" id="KW-1185">Reference proteome</keyword>
<evidence type="ECO:0000313" key="2">
    <source>
        <dbReference type="Proteomes" id="UP000625711"/>
    </source>
</evidence>
<dbReference type="AlphaFoldDB" id="A0A834IRM9"/>
<proteinExistence type="predicted"/>
<comment type="caution">
    <text evidence="1">The sequence shown here is derived from an EMBL/GenBank/DDBJ whole genome shotgun (WGS) entry which is preliminary data.</text>
</comment>
<dbReference type="EMBL" id="JAACXV010000173">
    <property type="protein sequence ID" value="KAF7282473.1"/>
    <property type="molecule type" value="Genomic_DNA"/>
</dbReference>
<organism evidence="1 2">
    <name type="scientific">Rhynchophorus ferrugineus</name>
    <name type="common">Red palm weevil</name>
    <name type="synonym">Curculio ferrugineus</name>
    <dbReference type="NCBI Taxonomy" id="354439"/>
    <lineage>
        <taxon>Eukaryota</taxon>
        <taxon>Metazoa</taxon>
        <taxon>Ecdysozoa</taxon>
        <taxon>Arthropoda</taxon>
        <taxon>Hexapoda</taxon>
        <taxon>Insecta</taxon>
        <taxon>Pterygota</taxon>
        <taxon>Neoptera</taxon>
        <taxon>Endopterygota</taxon>
        <taxon>Coleoptera</taxon>
        <taxon>Polyphaga</taxon>
        <taxon>Cucujiformia</taxon>
        <taxon>Curculionidae</taxon>
        <taxon>Dryophthorinae</taxon>
        <taxon>Rhynchophorus</taxon>
    </lineage>
</organism>
<gene>
    <name evidence="1" type="ORF">GWI33_002647</name>
</gene>
<name>A0A834IRM9_RHYFE</name>
<evidence type="ECO:0000313" key="1">
    <source>
        <dbReference type="EMBL" id="KAF7282473.1"/>
    </source>
</evidence>
<dbReference type="Proteomes" id="UP000625711">
    <property type="component" value="Unassembled WGS sequence"/>
</dbReference>